<keyword evidence="1" id="KW-0472">Membrane</keyword>
<dbReference type="InterPro" id="IPR002656">
    <property type="entry name" value="Acyl_transf_3_dom"/>
</dbReference>
<dbReference type="Pfam" id="PF01757">
    <property type="entry name" value="Acyl_transf_3"/>
    <property type="match status" value="1"/>
</dbReference>
<organism evidence="3 4">
    <name type="scientific">Sphingomonas oligophenolica</name>
    <dbReference type="NCBI Taxonomy" id="301154"/>
    <lineage>
        <taxon>Bacteria</taxon>
        <taxon>Pseudomonadati</taxon>
        <taxon>Pseudomonadota</taxon>
        <taxon>Alphaproteobacteria</taxon>
        <taxon>Sphingomonadales</taxon>
        <taxon>Sphingomonadaceae</taxon>
        <taxon>Sphingomonas</taxon>
    </lineage>
</organism>
<feature type="transmembrane region" description="Helical" evidence="1">
    <location>
        <begin position="12"/>
        <end position="32"/>
    </location>
</feature>
<accession>A0ABU9Y5H2</accession>
<gene>
    <name evidence="3" type="ORF">ABC974_15555</name>
</gene>
<dbReference type="InterPro" id="IPR050623">
    <property type="entry name" value="Glucan_succinyl_AcylTrfase"/>
</dbReference>
<proteinExistence type="predicted"/>
<dbReference type="PANTHER" id="PTHR36927">
    <property type="entry name" value="BLR4337 PROTEIN"/>
    <property type="match status" value="1"/>
</dbReference>
<dbReference type="PANTHER" id="PTHR36927:SF3">
    <property type="entry name" value="GLUCANS BIOSYNTHESIS PROTEIN C"/>
    <property type="match status" value="1"/>
</dbReference>
<name>A0ABU9Y5H2_9SPHN</name>
<feature type="transmembrane region" description="Helical" evidence="1">
    <location>
        <begin position="340"/>
        <end position="358"/>
    </location>
</feature>
<reference evidence="3 4" key="1">
    <citation type="submission" date="2024-05" db="EMBL/GenBank/DDBJ databases">
        <authorList>
            <person name="Liu Q."/>
            <person name="Xin Y.-H."/>
        </authorList>
    </citation>
    <scope>NUCLEOTIDE SEQUENCE [LARGE SCALE GENOMIC DNA]</scope>
    <source>
        <strain evidence="3 4">CGMCC 1.10181</strain>
    </source>
</reference>
<feature type="transmembrane region" description="Helical" evidence="1">
    <location>
        <begin position="44"/>
        <end position="66"/>
    </location>
</feature>
<feature type="transmembrane region" description="Helical" evidence="1">
    <location>
        <begin position="141"/>
        <end position="162"/>
    </location>
</feature>
<evidence type="ECO:0000256" key="1">
    <source>
        <dbReference type="SAM" id="Phobius"/>
    </source>
</evidence>
<dbReference type="EC" id="2.3.1.-" evidence="3"/>
<keyword evidence="4" id="KW-1185">Reference proteome</keyword>
<feature type="transmembrane region" description="Helical" evidence="1">
    <location>
        <begin position="209"/>
        <end position="226"/>
    </location>
</feature>
<feature type="domain" description="Acyltransferase 3" evidence="2">
    <location>
        <begin position="7"/>
        <end position="355"/>
    </location>
</feature>
<evidence type="ECO:0000313" key="3">
    <source>
        <dbReference type="EMBL" id="MEN2791050.1"/>
    </source>
</evidence>
<keyword evidence="3" id="KW-0808">Transferase</keyword>
<protein>
    <submittedName>
        <fullName evidence="3">Acyltransferase</fullName>
        <ecNumber evidence="3">2.3.1.-</ecNumber>
    </submittedName>
</protein>
<feature type="transmembrane region" description="Helical" evidence="1">
    <location>
        <begin position="238"/>
        <end position="260"/>
    </location>
</feature>
<keyword evidence="1" id="KW-0812">Transmembrane</keyword>
<dbReference type="GO" id="GO:0016746">
    <property type="term" value="F:acyltransferase activity"/>
    <property type="evidence" value="ECO:0007669"/>
    <property type="project" value="UniProtKB-KW"/>
</dbReference>
<comment type="caution">
    <text evidence="3">The sequence shown here is derived from an EMBL/GenBank/DDBJ whole genome shotgun (WGS) entry which is preliminary data.</text>
</comment>
<evidence type="ECO:0000259" key="2">
    <source>
        <dbReference type="Pfam" id="PF01757"/>
    </source>
</evidence>
<keyword evidence="1" id="KW-1133">Transmembrane helix</keyword>
<feature type="transmembrane region" description="Helical" evidence="1">
    <location>
        <begin position="87"/>
        <end position="105"/>
    </location>
</feature>
<dbReference type="EMBL" id="JBDIME010000014">
    <property type="protein sequence ID" value="MEN2791050.1"/>
    <property type="molecule type" value="Genomic_DNA"/>
</dbReference>
<feature type="transmembrane region" description="Helical" evidence="1">
    <location>
        <begin position="174"/>
        <end position="197"/>
    </location>
</feature>
<keyword evidence="3" id="KW-0012">Acyltransferase</keyword>
<dbReference type="Proteomes" id="UP001419910">
    <property type="component" value="Unassembled WGS sequence"/>
</dbReference>
<sequence length="389" mass="43805">MERHCGMDWLRIGAFGLLIFYHIGMVFVPWGFQVKTAQPADWVAVPMLLTNAWRLTLLFVVSGYASRALFAKSASVRSFLGNRNTRLLLPLLFGMAVIVPPQSWVELTTQHGYTRSFAWFFTSDYFRFGTLDGIILPTWNHLWFVVYLWVYTLALAALLALPRLAGAQAAFDRAFAGLRVLWVPIAWLLVFNLLLFRRTEDTHDLFHDGVAHLAYFPAFLFGFGLAGSKPAMAALARLWRPSAVLAIAGYLIVASVEIAYPGFAMPSKPIAALYHVAREVQCWASIAALIGIAERFWNSDTAWQPMLTEAVFPFYIIHQTVIVVAEYWLRPLQIGPVAEFAILVPVTVAGCWAFYLTGRQIAWLRPMIGLRRRPHRDSSDVPAPELRSA</sequence>
<evidence type="ECO:0000313" key="4">
    <source>
        <dbReference type="Proteomes" id="UP001419910"/>
    </source>
</evidence>
<dbReference type="RefSeq" id="WP_343888848.1">
    <property type="nucleotide sequence ID" value="NZ_BAAAEH010000014.1"/>
</dbReference>